<dbReference type="EMBL" id="BARS01006669">
    <property type="protein sequence ID" value="GAF71986.1"/>
    <property type="molecule type" value="Genomic_DNA"/>
</dbReference>
<evidence type="ECO:0000313" key="1">
    <source>
        <dbReference type="EMBL" id="GAF71986.1"/>
    </source>
</evidence>
<organism evidence="1">
    <name type="scientific">marine sediment metagenome</name>
    <dbReference type="NCBI Taxonomy" id="412755"/>
    <lineage>
        <taxon>unclassified sequences</taxon>
        <taxon>metagenomes</taxon>
        <taxon>ecological metagenomes</taxon>
    </lineage>
</organism>
<protein>
    <submittedName>
        <fullName evidence="1">Uncharacterized protein</fullName>
    </submittedName>
</protein>
<sequence length="88" mass="10164">TIDWWDKVADDVPAAPVIIASPSVETALMRKLYELPPPGKKNLYVPLFDSYMELRPQVELRGYVTKDLWDSYQQHQVQSILSQTKSEK</sequence>
<proteinExistence type="predicted"/>
<comment type="caution">
    <text evidence="1">The sequence shown here is derived from an EMBL/GenBank/DDBJ whole genome shotgun (WGS) entry which is preliminary data.</text>
</comment>
<reference evidence="1" key="1">
    <citation type="journal article" date="2014" name="Front. Microbiol.">
        <title>High frequency of phylogenetically diverse reductive dehalogenase-homologous genes in deep subseafloor sedimentary metagenomes.</title>
        <authorList>
            <person name="Kawai M."/>
            <person name="Futagami T."/>
            <person name="Toyoda A."/>
            <person name="Takaki Y."/>
            <person name="Nishi S."/>
            <person name="Hori S."/>
            <person name="Arai W."/>
            <person name="Tsubouchi T."/>
            <person name="Morono Y."/>
            <person name="Uchiyama I."/>
            <person name="Ito T."/>
            <person name="Fujiyama A."/>
            <person name="Inagaki F."/>
            <person name="Takami H."/>
        </authorList>
    </citation>
    <scope>NUCLEOTIDE SEQUENCE</scope>
    <source>
        <strain evidence="1">Expedition CK06-06</strain>
    </source>
</reference>
<name>X0SA09_9ZZZZ</name>
<accession>X0SA09</accession>
<gene>
    <name evidence="1" type="ORF">S01H1_12958</name>
</gene>
<feature type="non-terminal residue" evidence="1">
    <location>
        <position position="1"/>
    </location>
</feature>
<dbReference type="AlphaFoldDB" id="X0SA09"/>